<dbReference type="InterPro" id="IPR051448">
    <property type="entry name" value="CdaR-like_regulators"/>
</dbReference>
<sequence length="298" mass="34860">MLKQLKAIFPSLIHGAYTNTIDKQAYLWFTTPADEVIGINKTEITDKDKALLLTFLTPYNGVQQPTSEAEKYWSSYLFHNQIFQRKQQSTTYRFIFFSLSDPPVDVADFQEAIHALFPKHVPILWETPLDGVIIEEEKPPVDEEIDYANIIDVFSSDFYLDLQLFISPFFNEISKANAYYHWLKKAYELSKHTNKKSVVDYTEIIPLLFKPSLTENDYKLMVDTVLQETREDETLLETIQTFLECNSNVSLTAKKMYMHRNSLQYRIEKFIEKTTIDVKQFTNAVSVYLILLLKQKID</sequence>
<reference evidence="2 3" key="1">
    <citation type="submission" date="2018-06" db="EMBL/GenBank/DDBJ databases">
        <title>Genomic Encyclopedia of Type Strains, Phase IV (KMG-IV): sequencing the most valuable type-strain genomes for metagenomic binning, comparative biology and taxonomic classification.</title>
        <authorList>
            <person name="Goeker M."/>
        </authorList>
    </citation>
    <scope>NUCLEOTIDE SEQUENCE [LARGE SCALE GENOMIC DNA]</scope>
    <source>
        <strain evidence="2 3">DSM 15140</strain>
    </source>
</reference>
<evidence type="ECO:0000259" key="1">
    <source>
        <dbReference type="Pfam" id="PF13556"/>
    </source>
</evidence>
<gene>
    <name evidence="2" type="ORF">DES48_105124</name>
</gene>
<evidence type="ECO:0000313" key="3">
    <source>
        <dbReference type="Proteomes" id="UP000252254"/>
    </source>
</evidence>
<dbReference type="EMBL" id="QNRI01000005">
    <property type="protein sequence ID" value="RBO98273.1"/>
    <property type="molecule type" value="Genomic_DNA"/>
</dbReference>
<protein>
    <submittedName>
        <fullName evidence="2">PucR-like helix-turn-helix protein</fullName>
    </submittedName>
</protein>
<dbReference type="AlphaFoldDB" id="A0A366E7C7"/>
<dbReference type="Proteomes" id="UP000252254">
    <property type="component" value="Unassembled WGS sequence"/>
</dbReference>
<comment type="caution">
    <text evidence="2">The sequence shown here is derived from an EMBL/GenBank/DDBJ whole genome shotgun (WGS) entry which is preliminary data.</text>
</comment>
<accession>A0A366E7C7</accession>
<dbReference type="SUPFAM" id="SSF46689">
    <property type="entry name" value="Homeodomain-like"/>
    <property type="match status" value="1"/>
</dbReference>
<feature type="domain" description="PucR C-terminal helix-turn-helix" evidence="1">
    <location>
        <begin position="235"/>
        <end position="292"/>
    </location>
</feature>
<dbReference type="OrthoDB" id="9792148at2"/>
<organism evidence="2 3">
    <name type="scientific">Paraliobacillus ryukyuensis</name>
    <dbReference type="NCBI Taxonomy" id="200904"/>
    <lineage>
        <taxon>Bacteria</taxon>
        <taxon>Bacillati</taxon>
        <taxon>Bacillota</taxon>
        <taxon>Bacilli</taxon>
        <taxon>Bacillales</taxon>
        <taxon>Bacillaceae</taxon>
        <taxon>Paraliobacillus</taxon>
    </lineage>
</organism>
<dbReference type="STRING" id="200904.GCA_900168775_01179"/>
<dbReference type="PANTHER" id="PTHR33744">
    <property type="entry name" value="CARBOHYDRATE DIACID REGULATOR"/>
    <property type="match status" value="1"/>
</dbReference>
<dbReference type="InterPro" id="IPR042070">
    <property type="entry name" value="PucR_C-HTH_sf"/>
</dbReference>
<dbReference type="RefSeq" id="WP_113868687.1">
    <property type="nucleotide sequence ID" value="NZ_BAABQN010000005.1"/>
</dbReference>
<dbReference type="Pfam" id="PF13556">
    <property type="entry name" value="HTH_30"/>
    <property type="match status" value="1"/>
</dbReference>
<keyword evidence="3" id="KW-1185">Reference proteome</keyword>
<proteinExistence type="predicted"/>
<dbReference type="PANTHER" id="PTHR33744:SF15">
    <property type="entry name" value="CARBOHYDRATE DIACID REGULATOR"/>
    <property type="match status" value="1"/>
</dbReference>
<name>A0A366E7C7_9BACI</name>
<dbReference type="InterPro" id="IPR025736">
    <property type="entry name" value="PucR_C-HTH_dom"/>
</dbReference>
<dbReference type="Gene3D" id="1.10.10.2840">
    <property type="entry name" value="PucR C-terminal helix-turn-helix domain"/>
    <property type="match status" value="1"/>
</dbReference>
<evidence type="ECO:0000313" key="2">
    <source>
        <dbReference type="EMBL" id="RBO98273.1"/>
    </source>
</evidence>
<dbReference type="InterPro" id="IPR009057">
    <property type="entry name" value="Homeodomain-like_sf"/>
</dbReference>